<organism evidence="1 2">
    <name type="scientific">Thalictrum thalictroides</name>
    <name type="common">Rue-anemone</name>
    <name type="synonym">Anemone thalictroides</name>
    <dbReference type="NCBI Taxonomy" id="46969"/>
    <lineage>
        <taxon>Eukaryota</taxon>
        <taxon>Viridiplantae</taxon>
        <taxon>Streptophyta</taxon>
        <taxon>Embryophyta</taxon>
        <taxon>Tracheophyta</taxon>
        <taxon>Spermatophyta</taxon>
        <taxon>Magnoliopsida</taxon>
        <taxon>Ranunculales</taxon>
        <taxon>Ranunculaceae</taxon>
        <taxon>Thalictroideae</taxon>
        <taxon>Thalictrum</taxon>
    </lineage>
</organism>
<evidence type="ECO:0000313" key="1">
    <source>
        <dbReference type="EMBL" id="KAF5191640.1"/>
    </source>
</evidence>
<dbReference type="Proteomes" id="UP000554482">
    <property type="component" value="Unassembled WGS sequence"/>
</dbReference>
<accession>A0A7J6W537</accession>
<evidence type="ECO:0000313" key="2">
    <source>
        <dbReference type="Proteomes" id="UP000554482"/>
    </source>
</evidence>
<gene>
    <name evidence="1" type="ORF">FRX31_018768</name>
</gene>
<name>A0A7J6W537_THATH</name>
<dbReference type="AlphaFoldDB" id="A0A7J6W537"/>
<keyword evidence="2" id="KW-1185">Reference proteome</keyword>
<sequence>MSKYGSFGYEQPLDNVSIPSTPSYVIQGLNVTQPLVDERMGEAGKLILRQRVRASKEMPQNVRNR</sequence>
<reference evidence="1 2" key="1">
    <citation type="submission" date="2020-06" db="EMBL/GenBank/DDBJ databases">
        <title>Transcriptomic and genomic resources for Thalictrum thalictroides and T. hernandezii: Facilitating candidate gene discovery in an emerging model plant lineage.</title>
        <authorList>
            <person name="Arias T."/>
            <person name="Riano-Pachon D.M."/>
            <person name="Di Stilio V.S."/>
        </authorList>
    </citation>
    <scope>NUCLEOTIDE SEQUENCE [LARGE SCALE GENOMIC DNA]</scope>
    <source>
        <strain evidence="2">cv. WT478/WT964</strain>
        <tissue evidence="1">Leaves</tissue>
    </source>
</reference>
<protein>
    <submittedName>
        <fullName evidence="1">Uncharacterized protein</fullName>
    </submittedName>
</protein>
<proteinExistence type="predicted"/>
<comment type="caution">
    <text evidence="1">The sequence shown here is derived from an EMBL/GenBank/DDBJ whole genome shotgun (WGS) entry which is preliminary data.</text>
</comment>
<dbReference type="EMBL" id="JABWDY010022581">
    <property type="protein sequence ID" value="KAF5191640.1"/>
    <property type="molecule type" value="Genomic_DNA"/>
</dbReference>